<gene>
    <name evidence="2" type="ORF">NCTC8284_01704</name>
</gene>
<name>A0A3S4TV08_9PAST</name>
<proteinExistence type="predicted"/>
<dbReference type="KEGG" id="rpne:NCTC8284_01704"/>
<accession>A0A3S4TV08</accession>
<organism evidence="2 3">
    <name type="scientific">Rodentibacter pneumotropicus</name>
    <dbReference type="NCBI Taxonomy" id="758"/>
    <lineage>
        <taxon>Bacteria</taxon>
        <taxon>Pseudomonadati</taxon>
        <taxon>Pseudomonadota</taxon>
        <taxon>Gammaproteobacteria</taxon>
        <taxon>Pasteurellales</taxon>
        <taxon>Pasteurellaceae</taxon>
        <taxon>Rodentibacter</taxon>
    </lineage>
</organism>
<feature type="transmembrane region" description="Helical" evidence="1">
    <location>
        <begin position="73"/>
        <end position="95"/>
    </location>
</feature>
<protein>
    <submittedName>
        <fullName evidence="2">Uncharacterized protein</fullName>
    </submittedName>
</protein>
<keyword evidence="1" id="KW-0812">Transmembrane</keyword>
<keyword evidence="1" id="KW-0472">Membrane</keyword>
<reference evidence="2 3" key="1">
    <citation type="submission" date="2018-12" db="EMBL/GenBank/DDBJ databases">
        <authorList>
            <consortium name="Pathogen Informatics"/>
        </authorList>
    </citation>
    <scope>NUCLEOTIDE SEQUENCE [LARGE SCALE GENOMIC DNA]</scope>
    <source>
        <strain evidence="2 3">NCTC8284</strain>
    </source>
</reference>
<dbReference type="AlphaFoldDB" id="A0A3S4TV08"/>
<dbReference type="Proteomes" id="UP000278733">
    <property type="component" value="Chromosome"/>
</dbReference>
<keyword evidence="1" id="KW-1133">Transmembrane helix</keyword>
<evidence type="ECO:0000313" key="2">
    <source>
        <dbReference type="EMBL" id="VEH66534.1"/>
    </source>
</evidence>
<evidence type="ECO:0000313" key="3">
    <source>
        <dbReference type="Proteomes" id="UP000278733"/>
    </source>
</evidence>
<evidence type="ECO:0000256" key="1">
    <source>
        <dbReference type="SAM" id="Phobius"/>
    </source>
</evidence>
<dbReference type="EMBL" id="LR134405">
    <property type="protein sequence ID" value="VEH66534.1"/>
    <property type="molecule type" value="Genomic_DNA"/>
</dbReference>
<feature type="transmembrane region" description="Helical" evidence="1">
    <location>
        <begin position="40"/>
        <end position="61"/>
    </location>
</feature>
<sequence>MLLAPVFLFLFKEYTMIIAPFLIGISFATLDYIGKQNDKYSFLILFSAITIFIFRISPFFLKDNKHLNNKDGFIYKSISYSAQAMIGIIVFNSAFSGKDIVSIFNDFSPKTIIILFLLLGTFIMTIVTKK</sequence>
<feature type="transmembrane region" description="Helical" evidence="1">
    <location>
        <begin position="7"/>
        <end position="28"/>
    </location>
</feature>
<feature type="transmembrane region" description="Helical" evidence="1">
    <location>
        <begin position="107"/>
        <end position="127"/>
    </location>
</feature>